<dbReference type="Pfam" id="PF03169">
    <property type="entry name" value="OPT"/>
    <property type="match status" value="1"/>
</dbReference>
<dbReference type="EMBL" id="KN822004">
    <property type="protein sequence ID" value="KIM70930.1"/>
    <property type="molecule type" value="Genomic_DNA"/>
</dbReference>
<keyword evidence="4 9" id="KW-0812">Transmembrane</keyword>
<dbReference type="HOGENOM" id="CLU_1267546_0_0_1"/>
<dbReference type="GO" id="GO:0016020">
    <property type="term" value="C:membrane"/>
    <property type="evidence" value="ECO:0007669"/>
    <property type="project" value="UniProtKB-SubCell"/>
</dbReference>
<evidence type="ECO:0000256" key="5">
    <source>
        <dbReference type="ARBA" id="ARBA00022856"/>
    </source>
</evidence>
<feature type="transmembrane region" description="Helical" evidence="9">
    <location>
        <begin position="116"/>
        <end position="134"/>
    </location>
</feature>
<keyword evidence="7 9" id="KW-1133">Transmembrane helix</keyword>
<dbReference type="GO" id="GO:0035673">
    <property type="term" value="F:oligopeptide transmembrane transporter activity"/>
    <property type="evidence" value="ECO:0007669"/>
    <property type="project" value="InterPro"/>
</dbReference>
<proteinExistence type="inferred from homology"/>
<evidence type="ECO:0000313" key="10">
    <source>
        <dbReference type="EMBL" id="KIM70930.1"/>
    </source>
</evidence>
<accession>A0A0C3EE12</accession>
<evidence type="ECO:0000256" key="6">
    <source>
        <dbReference type="ARBA" id="ARBA00022927"/>
    </source>
</evidence>
<comment type="similarity">
    <text evidence="2">Belongs to the oligopeptide OPT transporter family.</text>
</comment>
<dbReference type="InParanoid" id="A0A0C3EE12"/>
<evidence type="ECO:0000256" key="4">
    <source>
        <dbReference type="ARBA" id="ARBA00022692"/>
    </source>
</evidence>
<name>A0A0C3EE12_9AGAM</name>
<keyword evidence="5" id="KW-0571">Peptide transport</keyword>
<dbReference type="PANTHER" id="PTHR22601">
    <property type="entry name" value="ISP4 LIKE PROTEIN"/>
    <property type="match status" value="1"/>
</dbReference>
<dbReference type="InterPro" id="IPR004813">
    <property type="entry name" value="OPT"/>
</dbReference>
<evidence type="ECO:0000256" key="2">
    <source>
        <dbReference type="ARBA" id="ARBA00008807"/>
    </source>
</evidence>
<evidence type="ECO:0000313" key="11">
    <source>
        <dbReference type="Proteomes" id="UP000053989"/>
    </source>
</evidence>
<keyword evidence="8 9" id="KW-0472">Membrane</keyword>
<evidence type="ECO:0000256" key="7">
    <source>
        <dbReference type="ARBA" id="ARBA00022989"/>
    </source>
</evidence>
<evidence type="ECO:0000256" key="9">
    <source>
        <dbReference type="SAM" id="Phobius"/>
    </source>
</evidence>
<dbReference type="AlphaFoldDB" id="A0A0C3EE12"/>
<gene>
    <name evidence="10" type="ORF">SCLCIDRAFT_18889</name>
</gene>
<reference evidence="11" key="2">
    <citation type="submission" date="2015-01" db="EMBL/GenBank/DDBJ databases">
        <title>Evolutionary Origins and Diversification of the Mycorrhizal Mutualists.</title>
        <authorList>
            <consortium name="DOE Joint Genome Institute"/>
            <consortium name="Mycorrhizal Genomics Consortium"/>
            <person name="Kohler A."/>
            <person name="Kuo A."/>
            <person name="Nagy L.G."/>
            <person name="Floudas D."/>
            <person name="Copeland A."/>
            <person name="Barry K.W."/>
            <person name="Cichocki N."/>
            <person name="Veneault-Fourrey C."/>
            <person name="LaButti K."/>
            <person name="Lindquist E.A."/>
            <person name="Lipzen A."/>
            <person name="Lundell T."/>
            <person name="Morin E."/>
            <person name="Murat C."/>
            <person name="Riley R."/>
            <person name="Ohm R."/>
            <person name="Sun H."/>
            <person name="Tunlid A."/>
            <person name="Henrissat B."/>
            <person name="Grigoriev I.V."/>
            <person name="Hibbett D.S."/>
            <person name="Martin F."/>
        </authorList>
    </citation>
    <scope>NUCLEOTIDE SEQUENCE [LARGE SCALE GENOMIC DNA]</scope>
    <source>
        <strain evidence="11">Foug A</strain>
    </source>
</reference>
<comment type="subcellular location">
    <subcellularLocation>
        <location evidence="1">Membrane</location>
        <topology evidence="1">Multi-pass membrane protein</topology>
    </subcellularLocation>
</comment>
<evidence type="ECO:0000256" key="8">
    <source>
        <dbReference type="ARBA" id="ARBA00023136"/>
    </source>
</evidence>
<reference evidence="10 11" key="1">
    <citation type="submission" date="2014-04" db="EMBL/GenBank/DDBJ databases">
        <authorList>
            <consortium name="DOE Joint Genome Institute"/>
            <person name="Kuo A."/>
            <person name="Kohler A."/>
            <person name="Nagy L.G."/>
            <person name="Floudas D."/>
            <person name="Copeland A."/>
            <person name="Barry K.W."/>
            <person name="Cichocki N."/>
            <person name="Veneault-Fourrey C."/>
            <person name="LaButti K."/>
            <person name="Lindquist E.A."/>
            <person name="Lipzen A."/>
            <person name="Lundell T."/>
            <person name="Morin E."/>
            <person name="Murat C."/>
            <person name="Sun H."/>
            <person name="Tunlid A."/>
            <person name="Henrissat B."/>
            <person name="Grigoriev I.V."/>
            <person name="Hibbett D.S."/>
            <person name="Martin F."/>
            <person name="Nordberg H.P."/>
            <person name="Cantor M.N."/>
            <person name="Hua S.X."/>
        </authorList>
    </citation>
    <scope>NUCLEOTIDE SEQUENCE [LARGE SCALE GENOMIC DNA]</scope>
    <source>
        <strain evidence="10 11">Foug A</strain>
    </source>
</reference>
<evidence type="ECO:0000256" key="3">
    <source>
        <dbReference type="ARBA" id="ARBA00022448"/>
    </source>
</evidence>
<keyword evidence="6" id="KW-0653">Protein transport</keyword>
<dbReference type="OrthoDB" id="9986677at2759"/>
<sequence>MCFVPTLPIRVRPLSPHKLCVFAPLFDSVLVDQIPSGCFPQDPEVAEEECLNGEVDVVRINGEPVIRTGRDVSCFLVELRDDGDPALTFRSLVIGTLFACVRAVNSQLGFFMPDLIYISSINLMLLIYIMGMTWSKALPRRSMVNGTRFAVLGPLLEIINHGEFRIKEHAIATWIATSASFDFKTSAELNYVIQTLYYNTTVHAMTPILAGLSVAGFG</sequence>
<organism evidence="10 11">
    <name type="scientific">Scleroderma citrinum Foug A</name>
    <dbReference type="NCBI Taxonomy" id="1036808"/>
    <lineage>
        <taxon>Eukaryota</taxon>
        <taxon>Fungi</taxon>
        <taxon>Dikarya</taxon>
        <taxon>Basidiomycota</taxon>
        <taxon>Agaricomycotina</taxon>
        <taxon>Agaricomycetes</taxon>
        <taxon>Agaricomycetidae</taxon>
        <taxon>Boletales</taxon>
        <taxon>Sclerodermatineae</taxon>
        <taxon>Sclerodermataceae</taxon>
        <taxon>Scleroderma</taxon>
    </lineage>
</organism>
<protein>
    <submittedName>
        <fullName evidence="10">Uncharacterized protein</fullName>
    </submittedName>
</protein>
<dbReference type="STRING" id="1036808.A0A0C3EE12"/>
<dbReference type="Proteomes" id="UP000053989">
    <property type="component" value="Unassembled WGS sequence"/>
</dbReference>
<dbReference type="GO" id="GO:0015031">
    <property type="term" value="P:protein transport"/>
    <property type="evidence" value="ECO:0007669"/>
    <property type="project" value="UniProtKB-KW"/>
</dbReference>
<evidence type="ECO:0000256" key="1">
    <source>
        <dbReference type="ARBA" id="ARBA00004141"/>
    </source>
</evidence>
<keyword evidence="3" id="KW-0813">Transport</keyword>
<keyword evidence="11" id="KW-1185">Reference proteome</keyword>
<dbReference type="InterPro" id="IPR004648">
    <property type="entry name" value="Oligpept_transpt"/>
</dbReference>